<protein>
    <recommendedName>
        <fullName evidence="3">Lipoprotein</fullName>
    </recommendedName>
</protein>
<dbReference type="EMBL" id="CP066092">
    <property type="protein sequence ID" value="QQB21934.1"/>
    <property type="molecule type" value="Genomic_DNA"/>
</dbReference>
<organism evidence="1 2">
    <name type="scientific">Aeromonas jandaei</name>
    <dbReference type="NCBI Taxonomy" id="650"/>
    <lineage>
        <taxon>Bacteria</taxon>
        <taxon>Pseudomonadati</taxon>
        <taxon>Pseudomonadota</taxon>
        <taxon>Gammaproteobacteria</taxon>
        <taxon>Aeromonadales</taxon>
        <taxon>Aeromonadaceae</taxon>
        <taxon>Aeromonas</taxon>
    </lineage>
</organism>
<gene>
    <name evidence="1" type="ORF">I6H43_02710</name>
</gene>
<sequence>MLSLLLGGCATPYQQEKSFWNGRTGFSETRLAPDKWQLEFVGNDLVDRETARKYVLKRAGELAQREGYPMLQVEELTIARDAVRVTPERPMFGFDEDEPDTFMAQMQVQHTISALLTFRLLKRAINEQSLSTKYLADIKISGD</sequence>
<proteinExistence type="predicted"/>
<evidence type="ECO:0000313" key="2">
    <source>
        <dbReference type="Proteomes" id="UP000595481"/>
    </source>
</evidence>
<evidence type="ECO:0000313" key="1">
    <source>
        <dbReference type="EMBL" id="QQB21934.1"/>
    </source>
</evidence>
<dbReference type="Proteomes" id="UP000595481">
    <property type="component" value="Chromosome"/>
</dbReference>
<evidence type="ECO:0008006" key="3">
    <source>
        <dbReference type="Google" id="ProtNLM"/>
    </source>
</evidence>
<accession>A0A7T4DRU0</accession>
<reference evidence="1 2" key="1">
    <citation type="submission" date="2020-12" db="EMBL/GenBank/DDBJ databases">
        <title>FDA dAtabase for Regulatory Grade micrObial Sequences (FDA-ARGOS): Supporting development and validation of Infectious Disease Dx tests.</title>
        <authorList>
            <person name="Sproer C."/>
            <person name="Gronow S."/>
            <person name="Severitt S."/>
            <person name="Schroder I."/>
            <person name="Tallon L."/>
            <person name="Sadzewicz L."/>
            <person name="Zhao X."/>
            <person name="Boylan J."/>
            <person name="Ott S."/>
            <person name="Bowen H."/>
            <person name="Vavikolanu K."/>
            <person name="Mehta A."/>
            <person name="Aluvathingal J."/>
            <person name="Nadendla S."/>
            <person name="Lowell S."/>
            <person name="Myers T."/>
            <person name="Yan Y."/>
            <person name="Sichtig H."/>
        </authorList>
    </citation>
    <scope>NUCLEOTIDE SEQUENCE [LARGE SCALE GENOMIC DNA]</scope>
    <source>
        <strain evidence="1 2">FDAARGOS_986</strain>
    </source>
</reference>
<dbReference type="NCBIfam" id="NF047637">
    <property type="entry name" value="lipo_CC0125"/>
    <property type="match status" value="1"/>
</dbReference>
<keyword evidence="2" id="KW-1185">Reference proteome</keyword>
<name>A0A7T4DRU0_AERJA</name>